<dbReference type="PANTHER" id="PTHR24023:SF1095">
    <property type="entry name" value="EGF-LIKE DOMAIN-CONTAINING PROTEIN"/>
    <property type="match status" value="1"/>
</dbReference>
<accession>A0ABQ9EJ41</accession>
<dbReference type="PANTHER" id="PTHR24023">
    <property type="entry name" value="COLLAGEN ALPHA"/>
    <property type="match status" value="1"/>
</dbReference>
<dbReference type="SUPFAM" id="SSF48726">
    <property type="entry name" value="Immunoglobulin"/>
    <property type="match status" value="1"/>
</dbReference>
<dbReference type="Gene3D" id="1.10.1280.10">
    <property type="entry name" value="Di-copper center containing domain from catechol oxidase"/>
    <property type="match status" value="1"/>
</dbReference>
<feature type="compositionally biased region" description="Low complexity" evidence="1">
    <location>
        <begin position="385"/>
        <end position="399"/>
    </location>
</feature>
<dbReference type="PROSITE" id="PS00498">
    <property type="entry name" value="TYROSINASE_2"/>
    <property type="match status" value="1"/>
</dbReference>
<keyword evidence="4" id="KW-1185">Reference proteome</keyword>
<dbReference type="InterPro" id="IPR008160">
    <property type="entry name" value="Collagen"/>
</dbReference>
<sequence>MNSPIESVIWSAELMGNADGVVVTGPFKNWHTPAGPLFRNIGQFGSLFDKDYLKNLLTRTRMEEISTPTAAFQYNFEFKHGAQHVFVDGIFGRINTAAYDPLFYIYHCFVDYVYQKFREVSENAGVDIENDWTSLYSPFHAPGLLSGFANYTHMQGQSKYYTNCIYQYEDGPTCSENVTSGCNSEYLWCNQSSARCVSFSETEYINMSCRGQTNFGFVNNFCVGDSCDTDRWVYFPVQVVQFRPPGHGIAKTRRIKDKKFEESDIYEASADSDVATSPEGEELETYEKCKAMHKFDNIIVETNGLNYYGEYQEVAMTDTRLPLSTATVYMAAKKPTNDSDTTFTIAGADKCGRECKIMYRPYGTDSFNPSSGSFRLTNQTPLMYGQEGPEGPKGEPGLPGTNGQDGAKGEPAKFLVYNYTSHIISSGDKGIQGPKGDIGSKGKVGSKGCKGNPGVKGADGPSGDQGPQGQHGEKGAMGDKGEKGSQGPQGMKGMTGDAGPNGADGNNGIDGAKGEKGIQGAIGAQGSKGADGEKGIRGDMGNQGETGASGIKGVQGEPGVKGSQGETGPQGPKGDQGDQGIQGTQCADGLQGPQGPKGDKGDQGDVGPVGPKGAVGPQGPKAPPICEGGFVNVDVSANAGDTITLPCKISGYPKPTVTWTKDGVSITTGISEAGLTLTNVSASDSGQYTCKAHNILGCKSKIITLTVGTVA</sequence>
<dbReference type="SMART" id="SM00408">
    <property type="entry name" value="IGc2"/>
    <property type="match status" value="1"/>
</dbReference>
<name>A0ABQ9EJ41_TEGGR</name>
<dbReference type="Pfam" id="PF00264">
    <property type="entry name" value="Tyrosinase"/>
    <property type="match status" value="1"/>
</dbReference>
<feature type="compositionally biased region" description="Low complexity" evidence="1">
    <location>
        <begin position="497"/>
        <end position="510"/>
    </location>
</feature>
<evidence type="ECO:0000259" key="2">
    <source>
        <dbReference type="PROSITE" id="PS50835"/>
    </source>
</evidence>
<dbReference type="InterPro" id="IPR007110">
    <property type="entry name" value="Ig-like_dom"/>
</dbReference>
<protein>
    <recommendedName>
        <fullName evidence="2">Ig-like domain-containing protein</fullName>
    </recommendedName>
</protein>
<feature type="compositionally biased region" description="Basic and acidic residues" evidence="1">
    <location>
        <begin position="471"/>
        <end position="483"/>
    </location>
</feature>
<dbReference type="EMBL" id="JARBDR010000917">
    <property type="protein sequence ID" value="KAJ8303582.1"/>
    <property type="molecule type" value="Genomic_DNA"/>
</dbReference>
<feature type="compositionally biased region" description="Low complexity" evidence="1">
    <location>
        <begin position="435"/>
        <end position="450"/>
    </location>
</feature>
<dbReference type="InterPro" id="IPR050149">
    <property type="entry name" value="Collagen_superfamily"/>
</dbReference>
<dbReference type="Pfam" id="PF07679">
    <property type="entry name" value="I-set"/>
    <property type="match status" value="1"/>
</dbReference>
<dbReference type="Gene3D" id="2.60.40.10">
    <property type="entry name" value="Immunoglobulins"/>
    <property type="match status" value="1"/>
</dbReference>
<feature type="region of interest" description="Disordered" evidence="1">
    <location>
        <begin position="425"/>
        <end position="620"/>
    </location>
</feature>
<dbReference type="InterPro" id="IPR008922">
    <property type="entry name" value="Di-copper_centre_dom_sf"/>
</dbReference>
<dbReference type="InterPro" id="IPR036179">
    <property type="entry name" value="Ig-like_dom_sf"/>
</dbReference>
<feature type="compositionally biased region" description="Low complexity" evidence="1">
    <location>
        <begin position="458"/>
        <end position="470"/>
    </location>
</feature>
<dbReference type="InterPro" id="IPR013098">
    <property type="entry name" value="Ig_I-set"/>
</dbReference>
<feature type="compositionally biased region" description="Low complexity" evidence="1">
    <location>
        <begin position="605"/>
        <end position="619"/>
    </location>
</feature>
<dbReference type="PROSITE" id="PS50835">
    <property type="entry name" value="IG_LIKE"/>
    <property type="match status" value="1"/>
</dbReference>
<evidence type="ECO:0000313" key="3">
    <source>
        <dbReference type="EMBL" id="KAJ8303582.1"/>
    </source>
</evidence>
<proteinExistence type="predicted"/>
<evidence type="ECO:0000256" key="1">
    <source>
        <dbReference type="SAM" id="MobiDB-lite"/>
    </source>
</evidence>
<dbReference type="Pfam" id="PF01391">
    <property type="entry name" value="Collagen"/>
    <property type="match status" value="2"/>
</dbReference>
<dbReference type="InterPro" id="IPR013783">
    <property type="entry name" value="Ig-like_fold"/>
</dbReference>
<dbReference type="SMART" id="SM00409">
    <property type="entry name" value="IG"/>
    <property type="match status" value="1"/>
</dbReference>
<evidence type="ECO:0000313" key="4">
    <source>
        <dbReference type="Proteomes" id="UP001217089"/>
    </source>
</evidence>
<feature type="compositionally biased region" description="Low complexity" evidence="1">
    <location>
        <begin position="567"/>
        <end position="596"/>
    </location>
</feature>
<dbReference type="InterPro" id="IPR003599">
    <property type="entry name" value="Ig_sub"/>
</dbReference>
<feature type="region of interest" description="Disordered" evidence="1">
    <location>
        <begin position="381"/>
        <end position="409"/>
    </location>
</feature>
<organism evidence="3 4">
    <name type="scientific">Tegillarca granosa</name>
    <name type="common">Malaysian cockle</name>
    <name type="synonym">Anadara granosa</name>
    <dbReference type="NCBI Taxonomy" id="220873"/>
    <lineage>
        <taxon>Eukaryota</taxon>
        <taxon>Metazoa</taxon>
        <taxon>Spiralia</taxon>
        <taxon>Lophotrochozoa</taxon>
        <taxon>Mollusca</taxon>
        <taxon>Bivalvia</taxon>
        <taxon>Autobranchia</taxon>
        <taxon>Pteriomorphia</taxon>
        <taxon>Arcoida</taxon>
        <taxon>Arcoidea</taxon>
        <taxon>Arcidae</taxon>
        <taxon>Tegillarca</taxon>
    </lineage>
</organism>
<reference evidence="3 4" key="1">
    <citation type="submission" date="2022-12" db="EMBL/GenBank/DDBJ databases">
        <title>Chromosome-level genome of Tegillarca granosa.</title>
        <authorList>
            <person name="Kim J."/>
        </authorList>
    </citation>
    <scope>NUCLEOTIDE SEQUENCE [LARGE SCALE GENOMIC DNA]</scope>
    <source>
        <strain evidence="3">Teg-2019</strain>
        <tissue evidence="3">Adductor muscle</tissue>
    </source>
</reference>
<dbReference type="Proteomes" id="UP001217089">
    <property type="component" value="Unassembled WGS sequence"/>
</dbReference>
<comment type="caution">
    <text evidence="3">The sequence shown here is derived from an EMBL/GenBank/DDBJ whole genome shotgun (WGS) entry which is preliminary data.</text>
</comment>
<gene>
    <name evidence="3" type="ORF">KUTeg_019978</name>
</gene>
<dbReference type="CDD" id="cd00096">
    <property type="entry name" value="Ig"/>
    <property type="match status" value="1"/>
</dbReference>
<dbReference type="SUPFAM" id="SSF48056">
    <property type="entry name" value="Di-copper centre-containing domain"/>
    <property type="match status" value="1"/>
</dbReference>
<feature type="domain" description="Ig-like" evidence="2">
    <location>
        <begin position="620"/>
        <end position="706"/>
    </location>
</feature>
<dbReference type="InterPro" id="IPR003598">
    <property type="entry name" value="Ig_sub2"/>
</dbReference>
<dbReference type="InterPro" id="IPR002227">
    <property type="entry name" value="Tyrosinase_Cu-bd"/>
</dbReference>